<dbReference type="HOGENOM" id="CLU_066245_2_2_5"/>
<dbReference type="InterPro" id="IPR024185">
    <property type="entry name" value="FTHF_cligase-like_sf"/>
</dbReference>
<dbReference type="KEGG" id="rpq:rpr22_CDS451"/>
<dbReference type="GO" id="GO:0046872">
    <property type="term" value="F:metal ion binding"/>
    <property type="evidence" value="ECO:0007669"/>
    <property type="project" value="UniProtKB-KW"/>
</dbReference>
<dbReference type="PATRIC" id="fig|449216.3.peg.471"/>
<dbReference type="InterPro" id="IPR002698">
    <property type="entry name" value="FTHF_cligase"/>
</dbReference>
<dbReference type="AlphaFoldDB" id="D5AX53"/>
<comment type="similarity">
    <text evidence="1 5">Belongs to the 5-formyltetrahydrofolate cyclo-ligase family.</text>
</comment>
<dbReference type="GO" id="GO:0009396">
    <property type="term" value="P:folic acid-containing compound biosynthetic process"/>
    <property type="evidence" value="ECO:0007669"/>
    <property type="project" value="TreeGrafter"/>
</dbReference>
<name>D5AX53_RICPP</name>
<keyword evidence="5" id="KW-0479">Metal-binding</keyword>
<dbReference type="NCBIfam" id="TIGR02727">
    <property type="entry name" value="MTHFS_bact"/>
    <property type="match status" value="1"/>
</dbReference>
<dbReference type="Gene3D" id="3.40.50.10420">
    <property type="entry name" value="NagB/RpiA/CoA transferase-like"/>
    <property type="match status" value="1"/>
</dbReference>
<feature type="binding site" evidence="4">
    <location>
        <position position="61"/>
    </location>
    <ligand>
        <name>substrate</name>
    </ligand>
</feature>
<evidence type="ECO:0000256" key="1">
    <source>
        <dbReference type="ARBA" id="ARBA00010638"/>
    </source>
</evidence>
<keyword evidence="5" id="KW-0460">Magnesium</keyword>
<reference evidence="6 7" key="1">
    <citation type="journal article" date="2010" name="Genome Res.">
        <title>Genomic, proteomic, and transcriptomic analysis of virulent and avirulent Rickettsia prowazekii reveals its adaptive mutation capabilities.</title>
        <authorList>
            <person name="Bechah Y."/>
            <person name="El Karkouri K."/>
            <person name="Mediannikov O."/>
            <person name="Leroy Q."/>
            <person name="Pelletier N."/>
            <person name="Robert C."/>
            <person name="Medigue C."/>
            <person name="Mege J.L."/>
            <person name="Raoult D."/>
        </authorList>
    </citation>
    <scope>NUCLEOTIDE SEQUENCE [LARGE SCALE GENOMIC DNA]</scope>
    <source>
        <strain evidence="6 7">Rp22</strain>
    </source>
</reference>
<dbReference type="SUPFAM" id="SSF100950">
    <property type="entry name" value="NagB/RpiA/CoA transferase-like"/>
    <property type="match status" value="1"/>
</dbReference>
<dbReference type="EC" id="6.3.3.2" evidence="5"/>
<evidence type="ECO:0000256" key="5">
    <source>
        <dbReference type="RuleBase" id="RU361279"/>
    </source>
</evidence>
<comment type="catalytic activity">
    <reaction evidence="5">
        <text>(6S)-5-formyl-5,6,7,8-tetrahydrofolate + ATP = (6R)-5,10-methenyltetrahydrofolate + ADP + phosphate</text>
        <dbReference type="Rhea" id="RHEA:10488"/>
        <dbReference type="ChEBI" id="CHEBI:30616"/>
        <dbReference type="ChEBI" id="CHEBI:43474"/>
        <dbReference type="ChEBI" id="CHEBI:57455"/>
        <dbReference type="ChEBI" id="CHEBI:57457"/>
        <dbReference type="ChEBI" id="CHEBI:456216"/>
        <dbReference type="EC" id="6.3.3.2"/>
    </reaction>
</comment>
<dbReference type="Proteomes" id="UP000006931">
    <property type="component" value="Chromosome"/>
</dbReference>
<proteinExistence type="inferred from homology"/>
<keyword evidence="2 4" id="KW-0547">Nucleotide-binding</keyword>
<dbReference type="GO" id="GO:0035999">
    <property type="term" value="P:tetrahydrofolate interconversion"/>
    <property type="evidence" value="ECO:0007669"/>
    <property type="project" value="TreeGrafter"/>
</dbReference>
<keyword evidence="6" id="KW-0436">Ligase</keyword>
<dbReference type="PANTHER" id="PTHR23407">
    <property type="entry name" value="ATPASE INHIBITOR/5-FORMYLTETRAHYDROFOLATE CYCLO-LIGASE"/>
    <property type="match status" value="1"/>
</dbReference>
<gene>
    <name evidence="6" type="ordered locus">rpr22_CDS451</name>
</gene>
<evidence type="ECO:0000256" key="3">
    <source>
        <dbReference type="ARBA" id="ARBA00022840"/>
    </source>
</evidence>
<comment type="cofactor">
    <cofactor evidence="5">
        <name>Mg(2+)</name>
        <dbReference type="ChEBI" id="CHEBI:18420"/>
    </cofactor>
</comment>
<organism evidence="6 7">
    <name type="scientific">Rickettsia prowazekii (strain Rp22)</name>
    <dbReference type="NCBI Taxonomy" id="449216"/>
    <lineage>
        <taxon>Bacteria</taxon>
        <taxon>Pseudomonadati</taxon>
        <taxon>Pseudomonadota</taxon>
        <taxon>Alphaproteobacteria</taxon>
        <taxon>Rickettsiales</taxon>
        <taxon>Rickettsiaceae</taxon>
        <taxon>Rickettsieae</taxon>
        <taxon>Rickettsia</taxon>
        <taxon>typhus group</taxon>
    </lineage>
</organism>
<evidence type="ECO:0000313" key="6">
    <source>
        <dbReference type="EMBL" id="ADE29992.1"/>
    </source>
</evidence>
<keyword evidence="3 4" id="KW-0067">ATP-binding</keyword>
<evidence type="ECO:0000313" key="7">
    <source>
        <dbReference type="Proteomes" id="UP000006931"/>
    </source>
</evidence>
<feature type="binding site" evidence="4">
    <location>
        <begin position="9"/>
        <end position="13"/>
    </location>
    <ligand>
        <name>ATP</name>
        <dbReference type="ChEBI" id="CHEBI:30616"/>
    </ligand>
</feature>
<accession>D5AX53</accession>
<sequence>MYIRILMTKQELRFYFKDLLIKKQDKINSNLVKDSLITKINWLLKKLRVKTVGLYYPLKYEINLLAIINLLPEIKFFLPKIKNEIRYCAYNFNDALVLGKCKTYEPINNNFIIPELVIIPGLAFSKDGYRLGYGKGYFDQYLNNHQNIFTVGVCLKEQLIDNFPIESHDYKLDLMISV</sequence>
<dbReference type="PIRSF" id="PIRSF006806">
    <property type="entry name" value="FTHF_cligase"/>
    <property type="match status" value="1"/>
</dbReference>
<dbReference type="PANTHER" id="PTHR23407:SF1">
    <property type="entry name" value="5-FORMYLTETRAHYDROFOLATE CYCLO-LIGASE"/>
    <property type="match status" value="1"/>
</dbReference>
<protein>
    <recommendedName>
        <fullName evidence="5">5-formyltetrahydrofolate cyclo-ligase</fullName>
        <ecNumber evidence="5">6.3.3.2</ecNumber>
    </recommendedName>
</protein>
<evidence type="ECO:0000256" key="4">
    <source>
        <dbReference type="PIRSR" id="PIRSR006806-1"/>
    </source>
</evidence>
<dbReference type="GO" id="GO:0030272">
    <property type="term" value="F:5-formyltetrahydrofolate cyclo-ligase activity"/>
    <property type="evidence" value="ECO:0007669"/>
    <property type="project" value="UniProtKB-EC"/>
</dbReference>
<dbReference type="GO" id="GO:0005524">
    <property type="term" value="F:ATP binding"/>
    <property type="evidence" value="ECO:0007669"/>
    <property type="project" value="UniProtKB-KW"/>
</dbReference>
<dbReference type="Pfam" id="PF01812">
    <property type="entry name" value="5-FTHF_cyc-lig"/>
    <property type="match status" value="1"/>
</dbReference>
<dbReference type="EMBL" id="CP001584">
    <property type="protein sequence ID" value="ADE29992.1"/>
    <property type="molecule type" value="Genomic_DNA"/>
</dbReference>
<evidence type="ECO:0000256" key="2">
    <source>
        <dbReference type="ARBA" id="ARBA00022741"/>
    </source>
</evidence>
<dbReference type="InterPro" id="IPR037171">
    <property type="entry name" value="NagB/RpiA_transferase-like"/>
</dbReference>